<gene>
    <name evidence="2" type="ORF">RND81_14G219300</name>
</gene>
<protein>
    <submittedName>
        <fullName evidence="2">Uncharacterized protein</fullName>
    </submittedName>
</protein>
<comment type="caution">
    <text evidence="2">The sequence shown here is derived from an EMBL/GenBank/DDBJ whole genome shotgun (WGS) entry which is preliminary data.</text>
</comment>
<dbReference type="EMBL" id="JBDFQZ010000014">
    <property type="protein sequence ID" value="KAK9666897.1"/>
    <property type="molecule type" value="Genomic_DNA"/>
</dbReference>
<dbReference type="Gene3D" id="2.170.15.10">
    <property type="entry name" value="Proaerolysin, chain A, domain 3"/>
    <property type="match status" value="1"/>
</dbReference>
<feature type="region of interest" description="Disordered" evidence="1">
    <location>
        <begin position="175"/>
        <end position="222"/>
    </location>
</feature>
<dbReference type="Proteomes" id="UP001443914">
    <property type="component" value="Unassembled WGS sequence"/>
</dbReference>
<keyword evidence="3" id="KW-1185">Reference proteome</keyword>
<feature type="compositionally biased region" description="Acidic residues" evidence="1">
    <location>
        <begin position="195"/>
        <end position="204"/>
    </location>
</feature>
<organism evidence="2 3">
    <name type="scientific">Saponaria officinalis</name>
    <name type="common">Common soapwort</name>
    <name type="synonym">Lychnis saponaria</name>
    <dbReference type="NCBI Taxonomy" id="3572"/>
    <lineage>
        <taxon>Eukaryota</taxon>
        <taxon>Viridiplantae</taxon>
        <taxon>Streptophyta</taxon>
        <taxon>Embryophyta</taxon>
        <taxon>Tracheophyta</taxon>
        <taxon>Spermatophyta</taxon>
        <taxon>Magnoliopsida</taxon>
        <taxon>eudicotyledons</taxon>
        <taxon>Gunneridae</taxon>
        <taxon>Pentapetalae</taxon>
        <taxon>Caryophyllales</taxon>
        <taxon>Caryophyllaceae</taxon>
        <taxon>Caryophylleae</taxon>
        <taxon>Saponaria</taxon>
    </lineage>
</organism>
<proteinExistence type="predicted"/>
<evidence type="ECO:0000313" key="3">
    <source>
        <dbReference type="Proteomes" id="UP001443914"/>
    </source>
</evidence>
<name>A0AAW1GS95_SAPOF</name>
<evidence type="ECO:0000313" key="2">
    <source>
        <dbReference type="EMBL" id="KAK9666897.1"/>
    </source>
</evidence>
<reference evidence="2" key="1">
    <citation type="submission" date="2024-03" db="EMBL/GenBank/DDBJ databases">
        <title>WGS assembly of Saponaria officinalis var. Norfolk2.</title>
        <authorList>
            <person name="Jenkins J."/>
            <person name="Shu S."/>
            <person name="Grimwood J."/>
            <person name="Barry K."/>
            <person name="Goodstein D."/>
            <person name="Schmutz J."/>
            <person name="Leebens-Mack J."/>
            <person name="Osbourn A."/>
        </authorList>
    </citation>
    <scope>NUCLEOTIDE SEQUENCE [LARGE SCALE GENOMIC DNA]</scope>
    <source>
        <strain evidence="2">JIC</strain>
    </source>
</reference>
<accession>A0AAW1GS95</accession>
<evidence type="ECO:0000256" key="1">
    <source>
        <dbReference type="SAM" id="MobiDB-lite"/>
    </source>
</evidence>
<dbReference type="AlphaFoldDB" id="A0AAW1GS95"/>
<sequence>MVSNTTNAEREHLFIDPDISMETHFTFRNSFYNHEGPAAKFHGRIPFPTTSGQLEFPDVARTVDSEWQQSQLTTVKRRYEARLILPPNTNVEIYLSHKRVQYEIPFSYQQFDTLPFGGNVTQHLHDGYIYILHDADVDHTTYNLPNRTAQDISPLGVETPPGSGIFVHELECPKNQDGVETDEPNQEYDAQADMGPDDELDQEADAPVGIETHASDEVTPEV</sequence>